<geneLocation type="plasmid" evidence="1 2">
    <name>poh3</name>
</geneLocation>
<dbReference type="RefSeq" id="WP_001291956.1">
    <property type="nucleotide sequence ID" value="NZ_CP021064.1"/>
</dbReference>
<dbReference type="GeneID" id="67470291"/>
<gene>
    <name evidence="1" type="ORF">CAB88_32505</name>
</gene>
<dbReference type="Proteomes" id="UP000194143">
    <property type="component" value="Plasmid poh3"/>
</dbReference>
<dbReference type="SMR" id="A0A1W6WYT7"/>
<sequence length="837" mass="95010">MSEKVYSIASPSICTKEKSHVVVVGSGPNQNEKVYSFSITPANTENKNDVDYPVCIAPYARYKAVKEDNAGVTATKVRAKGILTDVVENALRQIEVEAFISNATDSDLNRNINVANIEMQHSQRMDSISVQLISAEESTQHRRIFDINHIEGVESEKPSEIEAMVHASDVTNLITNEYEVAPIIQQDLLKGKLREFAAGVEVLPEWVNVARIVYGEGFYNDLMADRVTTDYEAVSMHNETSEIVTRELKATHAEVTLSNAVPNIFPVSIAENETGDIQQKEILLHAPAQFEFCTKEREVKGIIEEFDLFNGMGIPVYLPDYDLFARMQRDIETSIAKQYELNRVEEIENVDLLPYEDIESAYLIRDIDVAQINLDHSIRTKELAADVIASNDVSKKINIFDSERNESASFTRTKEQYANVDTIHTFERIVETLDSVYADQQEFANKENVFTVAIEVGQEVENTSRILSVKDISETDDANKSQNIFEIQTIVTEEAERLHEINAGITDADYSHRILKELQGVSPNVTFAEVKNELQATVVELEQADKEDTPVLTHVDEISSFGLKERVLITDVNTDEVANKTEKELQTTIEEFDLFEGLGIPVYLPEFDLFGRVQKELETRIALLNDSSKSLNVMQMKLDQTIESEKAIKEHTTAVIEEVASDIVPVILDAEHITLDISYKQDSQQALITEQEAFTGIREFEGGIISDITPADKEVITADTNVIETVDAARESERYAIVSEHELLERQTSIEAATNEGETFYREHELESVTEKYERFERTPERESVPEDNELFKMERVLDTEKPDELIVIEKENDDPKLWLRHSRQSWWTNSNWKKTR</sequence>
<organism evidence="1 2">
    <name type="scientific">Bacillus thuringiensis</name>
    <dbReference type="NCBI Taxonomy" id="1428"/>
    <lineage>
        <taxon>Bacteria</taxon>
        <taxon>Bacillati</taxon>
        <taxon>Bacillota</taxon>
        <taxon>Bacilli</taxon>
        <taxon>Bacillales</taxon>
        <taxon>Bacillaceae</taxon>
        <taxon>Bacillus</taxon>
        <taxon>Bacillus cereus group</taxon>
    </lineage>
</organism>
<proteinExistence type="predicted"/>
<keyword evidence="2" id="KW-1185">Reference proteome</keyword>
<evidence type="ECO:0000313" key="1">
    <source>
        <dbReference type="EMBL" id="ARP61728.1"/>
    </source>
</evidence>
<dbReference type="EMBL" id="CP021064">
    <property type="protein sequence ID" value="ARP61728.1"/>
    <property type="molecule type" value="Genomic_DNA"/>
</dbReference>
<name>A0A1W6WYT7_BACTU</name>
<keyword evidence="1" id="KW-0614">Plasmid</keyword>
<protein>
    <submittedName>
        <fullName evidence="1">Uncharacterized protein</fullName>
    </submittedName>
</protein>
<reference evidence="1 2" key="1">
    <citation type="submission" date="2017-04" db="EMBL/GenBank/DDBJ databases">
        <title>Complete Genome Sequence of Bacillus thuringiensis type Strain ATCC 10792.</title>
        <authorList>
            <person name="Oh D.-H."/>
            <person name="Park B.-J."/>
            <person name="Shuai W."/>
            <person name="Chelliah R."/>
        </authorList>
    </citation>
    <scope>NUCLEOTIDE SEQUENCE [LARGE SCALE GENOMIC DNA]</scope>
    <source>
        <strain evidence="1 2">ATCC 10792</strain>
        <plasmid evidence="1 2">poh3</plasmid>
    </source>
</reference>
<accession>A0A1W6WYT7</accession>
<dbReference type="AlphaFoldDB" id="A0A1W6WYT7"/>
<evidence type="ECO:0000313" key="2">
    <source>
        <dbReference type="Proteomes" id="UP000194143"/>
    </source>
</evidence>